<proteinExistence type="predicted"/>
<feature type="compositionally biased region" description="Polar residues" evidence="1">
    <location>
        <begin position="74"/>
        <end position="83"/>
    </location>
</feature>
<dbReference type="AlphaFoldDB" id="A0A5B7JKS0"/>
<feature type="region of interest" description="Disordered" evidence="1">
    <location>
        <begin position="37"/>
        <end position="83"/>
    </location>
</feature>
<protein>
    <submittedName>
        <fullName evidence="2">Uncharacterized protein</fullName>
    </submittedName>
</protein>
<evidence type="ECO:0000313" key="3">
    <source>
        <dbReference type="Proteomes" id="UP000324222"/>
    </source>
</evidence>
<evidence type="ECO:0000313" key="2">
    <source>
        <dbReference type="EMBL" id="MPC95449.1"/>
    </source>
</evidence>
<accession>A0A5B7JKS0</accession>
<feature type="compositionally biased region" description="Low complexity" evidence="1">
    <location>
        <begin position="58"/>
        <end position="71"/>
    </location>
</feature>
<dbReference type="Proteomes" id="UP000324222">
    <property type="component" value="Unassembled WGS sequence"/>
</dbReference>
<gene>
    <name evidence="2" type="ORF">E2C01_090662</name>
</gene>
<name>A0A5B7JKS0_PORTR</name>
<evidence type="ECO:0000256" key="1">
    <source>
        <dbReference type="SAM" id="MobiDB-lite"/>
    </source>
</evidence>
<dbReference type="EMBL" id="VSRR010102272">
    <property type="protein sequence ID" value="MPC95449.1"/>
    <property type="molecule type" value="Genomic_DNA"/>
</dbReference>
<comment type="caution">
    <text evidence="2">The sequence shown here is derived from an EMBL/GenBank/DDBJ whole genome shotgun (WGS) entry which is preliminary data.</text>
</comment>
<organism evidence="2 3">
    <name type="scientific">Portunus trituberculatus</name>
    <name type="common">Swimming crab</name>
    <name type="synonym">Neptunus trituberculatus</name>
    <dbReference type="NCBI Taxonomy" id="210409"/>
    <lineage>
        <taxon>Eukaryota</taxon>
        <taxon>Metazoa</taxon>
        <taxon>Ecdysozoa</taxon>
        <taxon>Arthropoda</taxon>
        <taxon>Crustacea</taxon>
        <taxon>Multicrustacea</taxon>
        <taxon>Malacostraca</taxon>
        <taxon>Eumalacostraca</taxon>
        <taxon>Eucarida</taxon>
        <taxon>Decapoda</taxon>
        <taxon>Pleocyemata</taxon>
        <taxon>Brachyura</taxon>
        <taxon>Eubrachyura</taxon>
        <taxon>Portunoidea</taxon>
        <taxon>Portunidae</taxon>
        <taxon>Portuninae</taxon>
        <taxon>Portunus</taxon>
    </lineage>
</organism>
<sequence>MSCLENTVGMKFDKSKAYMNEWSRDQQPFIMAARIRRGTTFPGAGKPPVPHDPRASSDRAPPLAPSLPLAPGTKLSSGDATRH</sequence>
<reference evidence="2 3" key="1">
    <citation type="submission" date="2019-05" db="EMBL/GenBank/DDBJ databases">
        <title>Another draft genome of Portunus trituberculatus and its Hox gene families provides insights of decapod evolution.</title>
        <authorList>
            <person name="Jeong J.-H."/>
            <person name="Song I."/>
            <person name="Kim S."/>
            <person name="Choi T."/>
            <person name="Kim D."/>
            <person name="Ryu S."/>
            <person name="Kim W."/>
        </authorList>
    </citation>
    <scope>NUCLEOTIDE SEQUENCE [LARGE SCALE GENOMIC DNA]</scope>
    <source>
        <tissue evidence="2">Muscle</tissue>
    </source>
</reference>
<keyword evidence="3" id="KW-1185">Reference proteome</keyword>